<dbReference type="AlphaFoldDB" id="A0A837INY7"/>
<reference evidence="1 2" key="1">
    <citation type="journal article" date="2015" name="Nature">
        <title>rRNA introns, odd ribosomes, and small enigmatic genomes across a large radiation of phyla.</title>
        <authorList>
            <person name="Brown C.T."/>
            <person name="Hug L.A."/>
            <person name="Thomas B.C."/>
            <person name="Sharon I."/>
            <person name="Castelle C.J."/>
            <person name="Singh A."/>
            <person name="Wilkins M.J."/>
            <person name="Williams K.H."/>
            <person name="Banfield J.F."/>
        </authorList>
    </citation>
    <scope>NUCLEOTIDE SEQUENCE [LARGE SCALE GENOMIC DNA]</scope>
</reference>
<proteinExistence type="predicted"/>
<dbReference type="Proteomes" id="UP000034462">
    <property type="component" value="Unassembled WGS sequence"/>
</dbReference>
<protein>
    <submittedName>
        <fullName evidence="1">Uncharacterized protein</fullName>
    </submittedName>
</protein>
<name>A0A837INY7_9BACT</name>
<sequence>MRLLNLTPHELVLVGENSDPIVRIPQSGQVARVATRATKVGEVEVDGYIVPVVSTEFGEIDGLPEATDGTIYIVSIVALAALKGTRQDVVAPDTGPQSAIRNADGTIKGVKRFTR</sequence>
<evidence type="ECO:0000313" key="1">
    <source>
        <dbReference type="EMBL" id="KKU93305.1"/>
    </source>
</evidence>
<comment type="caution">
    <text evidence="1">The sequence shown here is derived from an EMBL/GenBank/DDBJ whole genome shotgun (WGS) entry which is preliminary data.</text>
</comment>
<dbReference type="EMBL" id="LCPH01000002">
    <property type="protein sequence ID" value="KKU93305.1"/>
    <property type="molecule type" value="Genomic_DNA"/>
</dbReference>
<evidence type="ECO:0000313" key="2">
    <source>
        <dbReference type="Proteomes" id="UP000034462"/>
    </source>
</evidence>
<gene>
    <name evidence="1" type="ORF">UY25_C0002G0029</name>
</gene>
<accession>A0A837INY7</accession>
<organism evidence="1 2">
    <name type="scientific">Candidatus Yanofskybacteria bacterium GW2011_GWC1_48_11</name>
    <dbReference type="NCBI Taxonomy" id="1619027"/>
    <lineage>
        <taxon>Bacteria</taxon>
        <taxon>Candidatus Yanofskyibacteriota</taxon>
    </lineage>
</organism>